<name>A0A034WYC8_BACDO</name>
<comment type="catalytic activity">
    <reaction evidence="1 7">
        <text>3-hydroxypyruvate = 2-hydroxy-3-oxopropanoate</text>
        <dbReference type="Rhea" id="RHEA:11952"/>
        <dbReference type="ChEBI" id="CHEBI:17180"/>
        <dbReference type="ChEBI" id="CHEBI:57978"/>
        <dbReference type="EC" id="5.3.1.22"/>
    </reaction>
</comment>
<dbReference type="PIRSF" id="PIRSF006241">
    <property type="entry name" value="HyI"/>
    <property type="match status" value="1"/>
</dbReference>
<comment type="similarity">
    <text evidence="3 7">Belongs to the hyi family.</text>
</comment>
<sequence>MKLSANLNFLFTEGGKTISERIYMAHGAGFNAVEIPFPSCELEDVLHAKESTGIQIGLINISLGDSKFGNGSVPNNQEKFKKELKDTIEFAKKVRCRKIHIMAGLTEGDSNEHLVIYKSNLKYSADILEKEDMVGLIEPINKYALPSYFMNSYETACSIIREINSNHIRLLVDLYHLQHITGNITHAFADFKDIIGHIQIAQVPHRHEPDVTGELDFTYIFDLLKMIGYDGWIGCEYKPKTNTLEGLKWIKNYNIQL</sequence>
<evidence type="ECO:0000256" key="4">
    <source>
        <dbReference type="ARBA" id="ARBA00012570"/>
    </source>
</evidence>
<evidence type="ECO:0000256" key="5">
    <source>
        <dbReference type="ARBA" id="ARBA00017985"/>
    </source>
</evidence>
<dbReference type="InterPro" id="IPR026040">
    <property type="entry name" value="HyI-like"/>
</dbReference>
<dbReference type="FunFam" id="3.20.20.150:FF:000007">
    <property type="entry name" value="Hydroxypyruvate isomerase"/>
    <property type="match status" value="1"/>
</dbReference>
<feature type="active site" description="Proton donor/acceptor" evidence="8">
    <location>
        <position position="236"/>
    </location>
</feature>
<dbReference type="InterPro" id="IPR013022">
    <property type="entry name" value="Xyl_isomerase-like_TIM-brl"/>
</dbReference>
<reference evidence="10" key="1">
    <citation type="journal article" date="2014" name="BMC Genomics">
        <title>Characterizing the developmental transcriptome of the oriental fruit fly, Bactrocera dorsalis (Diptera: Tephritidae) through comparative genomic analysis with Drosophila melanogaster utilizing modENCODE datasets.</title>
        <authorList>
            <person name="Geib S.M."/>
            <person name="Calla B."/>
            <person name="Hall B."/>
            <person name="Hou S."/>
            <person name="Manoukis N.C."/>
        </authorList>
    </citation>
    <scope>NUCLEOTIDE SEQUENCE</scope>
    <source>
        <strain evidence="10">Punador</strain>
    </source>
</reference>
<dbReference type="PANTHER" id="PTHR43489:SF6">
    <property type="entry name" value="HYDROXYPYRUVATE ISOMERASE-RELATED"/>
    <property type="match status" value="1"/>
</dbReference>
<protein>
    <recommendedName>
        <fullName evidence="5 7">Putative hydroxypyruvate isomerase</fullName>
        <ecNumber evidence="4 7">5.3.1.22</ecNumber>
    </recommendedName>
</protein>
<organism evidence="10">
    <name type="scientific">Bactrocera dorsalis</name>
    <name type="common">Oriental fruit fly</name>
    <name type="synonym">Dacus dorsalis</name>
    <dbReference type="NCBI Taxonomy" id="27457"/>
    <lineage>
        <taxon>Eukaryota</taxon>
        <taxon>Metazoa</taxon>
        <taxon>Ecdysozoa</taxon>
        <taxon>Arthropoda</taxon>
        <taxon>Hexapoda</taxon>
        <taxon>Insecta</taxon>
        <taxon>Pterygota</taxon>
        <taxon>Neoptera</taxon>
        <taxon>Endopterygota</taxon>
        <taxon>Diptera</taxon>
        <taxon>Brachycera</taxon>
        <taxon>Muscomorpha</taxon>
        <taxon>Tephritoidea</taxon>
        <taxon>Tephritidae</taxon>
        <taxon>Bactrocera</taxon>
        <taxon>Bactrocera</taxon>
    </lineage>
</organism>
<dbReference type="Proteomes" id="UP001652620">
    <property type="component" value="Chromosome 2"/>
</dbReference>
<dbReference type="GO" id="GO:0008903">
    <property type="term" value="F:hydroxypyruvate isomerase activity"/>
    <property type="evidence" value="ECO:0007669"/>
    <property type="project" value="UniProtKB-EC"/>
</dbReference>
<keyword evidence="11" id="KW-1185">Reference proteome</keyword>
<evidence type="ECO:0000313" key="12">
    <source>
        <dbReference type="RefSeq" id="XP_049306199.1"/>
    </source>
</evidence>
<keyword evidence="6 7" id="KW-0413">Isomerase</keyword>
<evidence type="ECO:0000256" key="8">
    <source>
        <dbReference type="PIRSR" id="PIRSR006241-50"/>
    </source>
</evidence>
<dbReference type="EC" id="5.3.1.22" evidence="4 7"/>
<dbReference type="Gene3D" id="3.20.20.150">
    <property type="entry name" value="Divalent-metal-dependent TIM barrel enzymes"/>
    <property type="match status" value="1"/>
</dbReference>
<keyword evidence="10" id="KW-0670">Pyruvate</keyword>
<evidence type="ECO:0000256" key="2">
    <source>
        <dbReference type="ARBA" id="ARBA00002968"/>
    </source>
</evidence>
<dbReference type="SUPFAM" id="SSF51658">
    <property type="entry name" value="Xylose isomerase-like"/>
    <property type="match status" value="1"/>
</dbReference>
<reference evidence="11 12" key="2">
    <citation type="submission" date="2025-05" db="UniProtKB">
        <authorList>
            <consortium name="RefSeq"/>
        </authorList>
    </citation>
    <scope>NUCLEOTIDE SEQUENCE [LARGE SCALE GENOMIC DNA]</scope>
    <source>
        <tissue evidence="12">Adult</tissue>
    </source>
</reference>
<evidence type="ECO:0000256" key="1">
    <source>
        <dbReference type="ARBA" id="ARBA00000476"/>
    </source>
</evidence>
<proteinExistence type="inferred from homology"/>
<evidence type="ECO:0000313" key="11">
    <source>
        <dbReference type="Proteomes" id="UP001652620"/>
    </source>
</evidence>
<evidence type="ECO:0000256" key="6">
    <source>
        <dbReference type="ARBA" id="ARBA00023235"/>
    </source>
</evidence>
<dbReference type="RefSeq" id="XP_049306199.1">
    <property type="nucleotide sequence ID" value="XM_049450242.1"/>
</dbReference>
<dbReference type="PANTHER" id="PTHR43489">
    <property type="entry name" value="ISOMERASE"/>
    <property type="match status" value="1"/>
</dbReference>
<dbReference type="EMBL" id="GAKP01000174">
    <property type="protein sequence ID" value="JAC58778.1"/>
    <property type="molecule type" value="Transcribed_RNA"/>
</dbReference>
<evidence type="ECO:0000259" key="9">
    <source>
        <dbReference type="Pfam" id="PF01261"/>
    </source>
</evidence>
<feature type="domain" description="Xylose isomerase-like TIM barrel" evidence="9">
    <location>
        <begin position="25"/>
        <end position="252"/>
    </location>
</feature>
<evidence type="ECO:0000256" key="7">
    <source>
        <dbReference type="PIRNR" id="PIRNR006241"/>
    </source>
</evidence>
<accession>A0A034WYC8</accession>
<dbReference type="OMA" id="CEYRPRA"/>
<gene>
    <name evidence="10" type="primary">HYI</name>
    <name evidence="12" type="synonym">LOC105227453</name>
</gene>
<feature type="active site" description="Proton donor/acceptor" evidence="8">
    <location>
        <position position="138"/>
    </location>
</feature>
<dbReference type="Pfam" id="PF01261">
    <property type="entry name" value="AP_endonuc_2"/>
    <property type="match status" value="1"/>
</dbReference>
<dbReference type="OrthoDB" id="4214675at2759"/>
<evidence type="ECO:0000313" key="10">
    <source>
        <dbReference type="EMBL" id="JAC58778.1"/>
    </source>
</evidence>
<comment type="function">
    <text evidence="2 7">Catalyzes the reversible isomerization between hydroxypyruvate and 2-hydroxy-3-oxopropanoate (also termed tartronate semialdehyde).</text>
</comment>
<dbReference type="InterPro" id="IPR036237">
    <property type="entry name" value="Xyl_isomerase-like_sf"/>
</dbReference>
<dbReference type="AlphaFoldDB" id="A0A034WYC8"/>
<dbReference type="GO" id="GO:0046487">
    <property type="term" value="P:glyoxylate metabolic process"/>
    <property type="evidence" value="ECO:0007669"/>
    <property type="project" value="TreeGrafter"/>
</dbReference>
<dbReference type="InterPro" id="IPR050417">
    <property type="entry name" value="Sugar_Epim/Isomerase"/>
</dbReference>
<evidence type="ECO:0000256" key="3">
    <source>
        <dbReference type="ARBA" id="ARBA00005962"/>
    </source>
</evidence>